<keyword evidence="3" id="KW-0732">Signal</keyword>
<feature type="compositionally biased region" description="Low complexity" evidence="1">
    <location>
        <begin position="118"/>
        <end position="140"/>
    </location>
</feature>
<dbReference type="GO" id="GO:0005975">
    <property type="term" value="P:carbohydrate metabolic process"/>
    <property type="evidence" value="ECO:0007669"/>
    <property type="project" value="UniProtKB-ARBA"/>
</dbReference>
<dbReference type="RefSeq" id="WP_270071581.1">
    <property type="nucleotide sequence ID" value="NZ_JAJAQC010000010.1"/>
</dbReference>
<feature type="compositionally biased region" description="Pro residues" evidence="1">
    <location>
        <begin position="529"/>
        <end position="579"/>
    </location>
</feature>
<keyword evidence="2" id="KW-0812">Transmembrane</keyword>
<sequence length="635" mass="61845">MARSGTRGAARAVRAAAALVLVAGWGLSGPAAAETTGAAGPVAVPDAAEAARTAQAPGAPAGAGGAAGAAGMAAAGVAVGAGAPAGAGAPVEAHEAVPPAEPAAGDPVAAEPGGGAGAEDAGAAEGAAEAPGTPAEPAAGTRGGEAAEEREPQVAGPLSLSKSVSPDPMVIGDTATYTITVTNPGDEPAEDVVVTDQLDPNVTFVSAPGCTAAGQTVTCGGAGTTVAPGESVTYTVTVRVDPGLADGTNITNRAEVASANAGSDSTQLISQTQTQTDVVIDKTADAATVNPDGTITYTITVTNEGPSEAVDVTVQDPTNGNLTTIVDLPPECPPSGLTVTCPLGTLQPGETVTLEFTVRVNDDVAEGTRIVNCATVYTGSRETTTENNDSCADTDVGPSVDAVTDIAVEKSAPATVAPGGELVYTVTVTDTGSQTASGVVLEDPIDTDLATVEELPEECRLEGSEIVCDLGDLQPGESRELTFVLRVDPGAEAGTHLANCAVGHTDTPETDADNNSACVDVAVEDGDPEPSPSPSPSPEPTPSPSPSPSPDPTGDPTPGPSPDPTGDPTPDPTGDPLPPGYGGDGDDDGYGDGKGDDEEKPDTGLPVTGGGLGALAALGVPLAGIGLALRRLAGS</sequence>
<feature type="region of interest" description="Disordered" evidence="1">
    <location>
        <begin position="522"/>
        <end position="612"/>
    </location>
</feature>
<evidence type="ECO:0000313" key="6">
    <source>
        <dbReference type="Proteomes" id="UP001140076"/>
    </source>
</evidence>
<evidence type="ECO:0000256" key="3">
    <source>
        <dbReference type="SAM" id="SignalP"/>
    </source>
</evidence>
<keyword evidence="2" id="KW-1133">Transmembrane helix</keyword>
<comment type="caution">
    <text evidence="5">The sequence shown here is derived from an EMBL/GenBank/DDBJ whole genome shotgun (WGS) entry which is preliminary data.</text>
</comment>
<feature type="compositionally biased region" description="Low complexity" evidence="1">
    <location>
        <begin position="85"/>
        <end position="111"/>
    </location>
</feature>
<dbReference type="EMBL" id="JAJAQC010000010">
    <property type="protein sequence ID" value="MDA0564292.1"/>
    <property type="molecule type" value="Genomic_DNA"/>
</dbReference>
<keyword evidence="2" id="KW-0472">Membrane</keyword>
<evidence type="ECO:0000256" key="1">
    <source>
        <dbReference type="SAM" id="MobiDB-lite"/>
    </source>
</evidence>
<dbReference type="PANTHER" id="PTHR34819">
    <property type="entry name" value="LARGE CYSTEINE-RICH PERIPLASMIC PROTEIN OMCB"/>
    <property type="match status" value="1"/>
</dbReference>
<dbReference type="Pfam" id="PF01345">
    <property type="entry name" value="DUF11"/>
    <property type="match status" value="3"/>
</dbReference>
<dbReference type="InterPro" id="IPR047589">
    <property type="entry name" value="DUF11_rpt"/>
</dbReference>
<keyword evidence="6" id="KW-1185">Reference proteome</keyword>
<feature type="signal peptide" evidence="3">
    <location>
        <begin position="1"/>
        <end position="33"/>
    </location>
</feature>
<evidence type="ECO:0000313" key="5">
    <source>
        <dbReference type="EMBL" id="MDA0564292.1"/>
    </source>
</evidence>
<feature type="domain" description="DUF11" evidence="4">
    <location>
        <begin position="277"/>
        <end position="392"/>
    </location>
</feature>
<dbReference type="InterPro" id="IPR051172">
    <property type="entry name" value="Chlamydia_OmcB"/>
</dbReference>
<dbReference type="InterPro" id="IPR001434">
    <property type="entry name" value="OmcB-like_DUF11"/>
</dbReference>
<reference evidence="5" key="1">
    <citation type="submission" date="2021-10" db="EMBL/GenBank/DDBJ databases">
        <title>Streptomonospora sp. nov., isolated from mangrove soil.</title>
        <authorList>
            <person name="Chen X."/>
            <person name="Ge X."/>
            <person name="Liu W."/>
        </authorList>
    </citation>
    <scope>NUCLEOTIDE SEQUENCE</scope>
    <source>
        <strain evidence="5">S1-112</strain>
    </source>
</reference>
<feature type="region of interest" description="Disordered" evidence="1">
    <location>
        <begin position="85"/>
        <end position="169"/>
    </location>
</feature>
<dbReference type="Gene3D" id="2.60.40.10">
    <property type="entry name" value="Immunoglobulins"/>
    <property type="match status" value="3"/>
</dbReference>
<gene>
    <name evidence="5" type="ORF">LG943_08125</name>
</gene>
<dbReference type="InterPro" id="IPR013783">
    <property type="entry name" value="Ig-like_fold"/>
</dbReference>
<protein>
    <submittedName>
        <fullName evidence="5">DUF11 domain-containing protein</fullName>
    </submittedName>
</protein>
<organism evidence="5 6">
    <name type="scientific">Streptomonospora mangrovi</name>
    <dbReference type="NCBI Taxonomy" id="2883123"/>
    <lineage>
        <taxon>Bacteria</taxon>
        <taxon>Bacillati</taxon>
        <taxon>Actinomycetota</taxon>
        <taxon>Actinomycetes</taxon>
        <taxon>Streptosporangiales</taxon>
        <taxon>Nocardiopsidaceae</taxon>
        <taxon>Streptomonospora</taxon>
    </lineage>
</organism>
<evidence type="ECO:0000256" key="2">
    <source>
        <dbReference type="SAM" id="Phobius"/>
    </source>
</evidence>
<accession>A0A9X3NIG2</accession>
<dbReference type="NCBIfam" id="TIGR01451">
    <property type="entry name" value="B_ant_repeat"/>
    <property type="match status" value="3"/>
</dbReference>
<feature type="domain" description="DUF11" evidence="4">
    <location>
        <begin position="405"/>
        <end position="520"/>
    </location>
</feature>
<dbReference type="Proteomes" id="UP001140076">
    <property type="component" value="Unassembled WGS sequence"/>
</dbReference>
<evidence type="ECO:0000259" key="4">
    <source>
        <dbReference type="Pfam" id="PF01345"/>
    </source>
</evidence>
<proteinExistence type="predicted"/>
<name>A0A9X3NIG2_9ACTN</name>
<feature type="domain" description="DUF11" evidence="4">
    <location>
        <begin position="158"/>
        <end position="264"/>
    </location>
</feature>
<dbReference type="AlphaFoldDB" id="A0A9X3NIG2"/>
<feature type="compositionally biased region" description="Acidic residues" evidence="1">
    <location>
        <begin position="584"/>
        <end position="600"/>
    </location>
</feature>
<feature type="transmembrane region" description="Helical" evidence="2">
    <location>
        <begin position="610"/>
        <end position="629"/>
    </location>
</feature>
<feature type="chain" id="PRO_5040842457" evidence="3">
    <location>
        <begin position="34"/>
        <end position="635"/>
    </location>
</feature>